<gene>
    <name evidence="2" type="ORF">CRG98_037166</name>
</gene>
<dbReference type="EMBL" id="PGOL01003159">
    <property type="protein sequence ID" value="PKI42435.1"/>
    <property type="molecule type" value="Genomic_DNA"/>
</dbReference>
<proteinExistence type="predicted"/>
<feature type="region of interest" description="Disordered" evidence="1">
    <location>
        <begin position="23"/>
        <end position="42"/>
    </location>
</feature>
<accession>A0A2I0IEJ4</accession>
<dbReference type="AlphaFoldDB" id="A0A2I0IEJ4"/>
<protein>
    <submittedName>
        <fullName evidence="2">Uncharacterized protein</fullName>
    </submittedName>
</protein>
<evidence type="ECO:0000256" key="1">
    <source>
        <dbReference type="SAM" id="MobiDB-lite"/>
    </source>
</evidence>
<keyword evidence="3" id="KW-1185">Reference proteome</keyword>
<sequence length="237" mass="25913">MQMNLHLNRKSIKRYRLHGCGKNIKNSGNNLSQGGGGHSWSERPRKLLATSLGDKADSLLGSPGLRRSPQLRFKFVPYMLNVLYDGNMHNMTLGIRGKSRRRVGESSDSAGLSARCSSEQAWEFRVLERAVGCWRQASECTGGCPGAQACARGASMRAERGRASGAWACARSVGLREGHRHVCGVRACARGVRQSAGRTSVHGRASSMRGYGRLERLACAGERLERLRARLDAWACV</sequence>
<comment type="caution">
    <text evidence="2">The sequence shown here is derived from an EMBL/GenBank/DDBJ whole genome shotgun (WGS) entry which is preliminary data.</text>
</comment>
<evidence type="ECO:0000313" key="2">
    <source>
        <dbReference type="EMBL" id="PKI42435.1"/>
    </source>
</evidence>
<reference evidence="2 3" key="1">
    <citation type="submission" date="2017-11" db="EMBL/GenBank/DDBJ databases">
        <title>De-novo sequencing of pomegranate (Punica granatum L.) genome.</title>
        <authorList>
            <person name="Akparov Z."/>
            <person name="Amiraslanov A."/>
            <person name="Hajiyeva S."/>
            <person name="Abbasov M."/>
            <person name="Kaur K."/>
            <person name="Hamwieh A."/>
            <person name="Solovyev V."/>
            <person name="Salamov A."/>
            <person name="Braich B."/>
            <person name="Kosarev P."/>
            <person name="Mahmoud A."/>
            <person name="Hajiyev E."/>
            <person name="Babayeva S."/>
            <person name="Izzatullayeva V."/>
            <person name="Mammadov A."/>
            <person name="Mammadov A."/>
            <person name="Sharifova S."/>
            <person name="Ojaghi J."/>
            <person name="Eynullazada K."/>
            <person name="Bayramov B."/>
            <person name="Abdulazimova A."/>
            <person name="Shahmuradov I."/>
        </authorList>
    </citation>
    <scope>NUCLEOTIDE SEQUENCE [LARGE SCALE GENOMIC DNA]</scope>
    <source>
        <strain evidence="3">cv. AG2017</strain>
        <tissue evidence="2">Leaf</tissue>
    </source>
</reference>
<dbReference type="Proteomes" id="UP000233551">
    <property type="component" value="Unassembled WGS sequence"/>
</dbReference>
<evidence type="ECO:0000313" key="3">
    <source>
        <dbReference type="Proteomes" id="UP000233551"/>
    </source>
</evidence>
<name>A0A2I0IEJ4_PUNGR</name>
<organism evidence="2 3">
    <name type="scientific">Punica granatum</name>
    <name type="common">Pomegranate</name>
    <dbReference type="NCBI Taxonomy" id="22663"/>
    <lineage>
        <taxon>Eukaryota</taxon>
        <taxon>Viridiplantae</taxon>
        <taxon>Streptophyta</taxon>
        <taxon>Embryophyta</taxon>
        <taxon>Tracheophyta</taxon>
        <taxon>Spermatophyta</taxon>
        <taxon>Magnoliopsida</taxon>
        <taxon>eudicotyledons</taxon>
        <taxon>Gunneridae</taxon>
        <taxon>Pentapetalae</taxon>
        <taxon>rosids</taxon>
        <taxon>malvids</taxon>
        <taxon>Myrtales</taxon>
        <taxon>Lythraceae</taxon>
        <taxon>Punica</taxon>
    </lineage>
</organism>